<evidence type="ECO:0000313" key="2">
    <source>
        <dbReference type="EMBL" id="CAD9120039.1"/>
    </source>
</evidence>
<proteinExistence type="predicted"/>
<feature type="domain" description="Glycosyl transferase family 25" evidence="1">
    <location>
        <begin position="56"/>
        <end position="174"/>
    </location>
</feature>
<evidence type="ECO:0000259" key="1">
    <source>
        <dbReference type="Pfam" id="PF01755"/>
    </source>
</evidence>
<dbReference type="InterPro" id="IPR002654">
    <property type="entry name" value="Glyco_trans_25"/>
</dbReference>
<sequence>MPSAKAPVKRTVAKRKALGTLPRKSALQKHKAAAVCTKDKKHPKAPTAKLQGVEAVVINLDTRPDRWLSVQKSVAKQAPWLPVRRLPAVDGRAAPPPVGDVSQKWSTARLSQLFFWYKSVTIKMSPGERGCCASHVAAWRLAARLTRPLLVLEDDAAALPSFTASITQAVKEAPADTGMIFLSSKDRGTPKRFGKVLMEPHYVWTTVGYLIYPEAAKKLLRMRPLDMPVDNFLAWHIKEGAVKAFSLRPAAVRQAQTWNIGSDVPHSDDVAHR</sequence>
<gene>
    <name evidence="2" type="ORF">ACAT0790_LOCUS16785</name>
</gene>
<dbReference type="EMBL" id="HBGE01027960">
    <property type="protein sequence ID" value="CAD9120039.1"/>
    <property type="molecule type" value="Transcribed_RNA"/>
</dbReference>
<reference evidence="2" key="1">
    <citation type="submission" date="2021-01" db="EMBL/GenBank/DDBJ databases">
        <authorList>
            <person name="Corre E."/>
            <person name="Pelletier E."/>
            <person name="Niang G."/>
            <person name="Scheremetjew M."/>
            <person name="Finn R."/>
            <person name="Kale V."/>
            <person name="Holt S."/>
            <person name="Cochrane G."/>
            <person name="Meng A."/>
            <person name="Brown T."/>
            <person name="Cohen L."/>
        </authorList>
    </citation>
    <scope>NUCLEOTIDE SEQUENCE</scope>
    <source>
        <strain evidence="2">OF101</strain>
    </source>
</reference>
<dbReference type="Pfam" id="PF01755">
    <property type="entry name" value="Glyco_transf_25"/>
    <property type="match status" value="1"/>
</dbReference>
<organism evidence="2">
    <name type="scientific">Alexandrium catenella</name>
    <name type="common">Red tide dinoflagellate</name>
    <name type="synonym">Gonyaulax catenella</name>
    <dbReference type="NCBI Taxonomy" id="2925"/>
    <lineage>
        <taxon>Eukaryota</taxon>
        <taxon>Sar</taxon>
        <taxon>Alveolata</taxon>
        <taxon>Dinophyceae</taxon>
        <taxon>Gonyaulacales</taxon>
        <taxon>Pyrocystaceae</taxon>
        <taxon>Alexandrium</taxon>
    </lineage>
</organism>
<protein>
    <recommendedName>
        <fullName evidence="1">Glycosyl transferase family 25 domain-containing protein</fullName>
    </recommendedName>
</protein>
<dbReference type="CDD" id="cd06532">
    <property type="entry name" value="Glyco_transf_25"/>
    <property type="match status" value="1"/>
</dbReference>
<name>A0A7S1M273_ALECA</name>
<dbReference type="AlphaFoldDB" id="A0A7S1M273"/>
<accession>A0A7S1M273</accession>